<dbReference type="PROSITE" id="PS51192">
    <property type="entry name" value="HELICASE_ATP_BIND_1"/>
    <property type="match status" value="1"/>
</dbReference>
<dbReference type="Pfam" id="PF00176">
    <property type="entry name" value="SNF2-rel_dom"/>
    <property type="match status" value="1"/>
</dbReference>
<organism evidence="14">
    <name type="scientific">Hexamita inflata</name>
    <dbReference type="NCBI Taxonomy" id="28002"/>
    <lineage>
        <taxon>Eukaryota</taxon>
        <taxon>Metamonada</taxon>
        <taxon>Diplomonadida</taxon>
        <taxon>Hexamitidae</taxon>
        <taxon>Hexamitinae</taxon>
        <taxon>Hexamita</taxon>
    </lineage>
</organism>
<dbReference type="GO" id="GO:0004386">
    <property type="term" value="F:helicase activity"/>
    <property type="evidence" value="ECO:0007669"/>
    <property type="project" value="UniProtKB-KW"/>
</dbReference>
<dbReference type="Pfam" id="PF00271">
    <property type="entry name" value="Helicase_C"/>
    <property type="match status" value="1"/>
</dbReference>
<keyword evidence="5" id="KW-0863">Zinc-finger</keyword>
<dbReference type="SUPFAM" id="SSF54160">
    <property type="entry name" value="Chromo domain-like"/>
    <property type="match status" value="1"/>
</dbReference>
<dbReference type="InterPro" id="IPR001965">
    <property type="entry name" value="Znf_PHD"/>
</dbReference>
<dbReference type="InterPro" id="IPR027417">
    <property type="entry name" value="P-loop_NTPase"/>
</dbReference>
<sequence>MTSHGQSASSIGTVTYKELKTLLYQEYHGYRYVGDILDDEPNCNSNEFIDNECNRYNEKQIETFEANLEDIPICITKLFPSSQQMPQRQSEIVSEKEGRRCYKCQKESFPKLLFECSNCSQAFHLHCLPRVISDVYEEQMDPYHSISIKNLLKKKYNETFKEEEIENFYNDRGYYVHNDSKESPIFLLCHDCQEKACVICRHPGKTTQCTICKQHYHKFCQLEGQQTIVQKDSKDVDFVCTWCKIDGGPNCIDKIVSIKIIDQETLREIAINQFKQYNKCQDIDYYTEKLKEKNQLHYPANSTLCDRILFLCKFKEQSYWRTIYISLKRLQVIQKSMIISLNLHRPFQLFYGFVYEFGINKPVDVRLTHYTEGEEEVDRELQLDFNEDETEEATATVLSEAKDGLDKEGNAEQANLASGFELYQNMSEFDYLLKDVDPVIREIVLSRFNFIVQQTYDRVKRYFELLQQNGVQRSYLEPEQILSRYNDAYLVKWKGLAYDDSSFEIVYFLIFKPQLIINFYLEQLELKRLTFLNQITLPLTQKSWWSQSPPQQLHLGQYRELVAIPPYLSFNNKSLYQFQLTGVNWLLFTHFNQHGALFCDQMGLGKTVQAAAFIASLAESGSFGTHLVVVPTSTIENWARELDKWLPFMNVGVVALTDVESVELVVKSTLKGRLVDNVNRDQSEILFQDCNQVKNEACTRSREGIIDQIKGILESGNIPDFSSGGCKIYNGTKYYDVIIMSYDTVANFNQRQLGNFKYSISKNGKTHVVTSNNSNALNSFTEQFGPFSTMICDEGHRLKGGNEINLVRVLNKIQAKQRIILTGTPVQNNFEELVNLLQFVDQDYFNPEMVTKLMNLAEKSSSLTENKDQRDSSLKELHSILKPFMLIRAQADVFNKPIKKVETFVPVDMTSRQKMLYGKILFDNRKNLSGIESQRLKMLQKTAATLRHAANHPILLNKNYMNLIRQIEIDKIVQMSAKMAFVDRLVPLLIDRKRKVLIYSQFVMILNILEVYFIRRNIKFLRIDGGVTAVQRQELIDKFNDPKQAIYVFILSTQAGGMGINLQAAQDVIIYDASWNPQNDIQAIHRSARIGQTKTVHVYKLFCRDSMDQKILERAKKKLSLSYIVVRPMVNQNQNENLDEILAFGCKDIMETFKDQIKSNSMDQLLQLDDTEGKVINYTEEALNKMIDQDDNDEEQKFVNQQDQNQARLNKNDFFAGFKCANFTVISKEETEQQIKMNPTKKSKKSKENDKIAEDNKVWDNLFKDVFGDEENEQLEKKREEARQRRMRMMQNISSNSDDSDDESSEQSVDKQKKIMAAYQQPPSNSYSQSQTPQLGQNSNMLQQKVINELNLLRSKSDPIPIAMYSTDLEYQEIDKITRKQLKYEVPDQQLLKQILDVTFQVQSPLQQVIQMAFKSHQFPLHLANETIIQQQLQQARAVMEAGIQGRLILCKHCENAALANIKQMAISLNLDQSQIQEFFASSDIIQITEEIKQNVASNTIQVYKKQFNVIIDQSQKMKAVVENHKWSEVTDMNKFQSLQVPQNEVIFKNPFLICEDMPSLLITNEQDTPTLAAHKTFLTDCMRKMVTYYHEQIINAQIQIIKLENALDIIHLRRVLFEIFVAFSCCDFDENQLTQIVGTQYSQLKQDLNLQPPQIKQNVKVQFNLDTIQQQMKQLAVLLLRQQFHRNGCVPITQYNIDTAQKILQYYQSRECQIFIQKLILFSCVVFQTSLLPQVTINQCNAAVLTNQQSAVRSELLVVTILQGSIKAQAKQVEQTKYMKTLFSKMVQKANFQASQIDQQMLEYVIEYFQDLGFQSLQESQTLHEEKLSQLTSSSKIFNLFKGDIIILQNYFSAAIAQLILVYEMKCKEKSFENVNNIKISMQLLNHSKLSIVSMMKTVAFGSFAQTWLTKLNIDKTIPESYAQISLFDEQLEFINLTEGTNIINVFDTNRLLNKESKRQQITEWFKVMLRELPSLQRKQLIGIAQSKFLESMGQSDFMCLLGGVVMILLYRYGYMNYLKYSCLDKSANLSKLLDIIITNVKDSQQAVYYLKEVDPKKVLSVQHPYQIMLATNMQTEQKCQAFGAILFSYGVAMGLSDVAEQPITSYITKAENEVETQNNTAVFEVFDASGLGPLLDMCK</sequence>
<dbReference type="InterPro" id="IPR000953">
    <property type="entry name" value="Chromo/chromo_shadow_dom"/>
</dbReference>
<evidence type="ECO:0000256" key="7">
    <source>
        <dbReference type="ARBA" id="ARBA00022833"/>
    </source>
</evidence>
<dbReference type="InterPro" id="IPR011011">
    <property type="entry name" value="Znf_FYVE_PHD"/>
</dbReference>
<evidence type="ECO:0000256" key="2">
    <source>
        <dbReference type="ARBA" id="ARBA00022723"/>
    </source>
</evidence>
<dbReference type="InterPro" id="IPR016197">
    <property type="entry name" value="Chromo-like_dom_sf"/>
</dbReference>
<dbReference type="SUPFAM" id="SSF52540">
    <property type="entry name" value="P-loop containing nucleoside triphosphate hydrolases"/>
    <property type="match status" value="2"/>
</dbReference>
<dbReference type="SMART" id="SM00487">
    <property type="entry name" value="DEXDc"/>
    <property type="match status" value="1"/>
</dbReference>
<keyword evidence="9" id="KW-0539">Nucleus</keyword>
<dbReference type="SUPFAM" id="SSF57903">
    <property type="entry name" value="FYVE/PHD zinc finger"/>
    <property type="match status" value="1"/>
</dbReference>
<evidence type="ECO:0000256" key="8">
    <source>
        <dbReference type="ARBA" id="ARBA00022840"/>
    </source>
</evidence>
<keyword evidence="3" id="KW-0677">Repeat</keyword>
<feature type="domain" description="Chromo" evidence="11">
    <location>
        <begin position="476"/>
        <end position="520"/>
    </location>
</feature>
<dbReference type="GO" id="GO:0005634">
    <property type="term" value="C:nucleus"/>
    <property type="evidence" value="ECO:0007669"/>
    <property type="project" value="UniProtKB-SubCell"/>
</dbReference>
<feature type="domain" description="Helicase ATP-binding" evidence="12">
    <location>
        <begin position="587"/>
        <end position="843"/>
    </location>
</feature>
<reference evidence="14" key="1">
    <citation type="submission" date="2023-06" db="EMBL/GenBank/DDBJ databases">
        <authorList>
            <person name="Kurt Z."/>
        </authorList>
    </citation>
    <scope>NUCLEOTIDE SEQUENCE</scope>
</reference>
<feature type="region of interest" description="Disordered" evidence="10">
    <location>
        <begin position="1231"/>
        <end position="1252"/>
    </location>
</feature>
<evidence type="ECO:0000259" key="13">
    <source>
        <dbReference type="PROSITE" id="PS51194"/>
    </source>
</evidence>
<keyword evidence="16" id="KW-1185">Reference proteome</keyword>
<dbReference type="GO" id="GO:0005524">
    <property type="term" value="F:ATP binding"/>
    <property type="evidence" value="ECO:0007669"/>
    <property type="project" value="UniProtKB-KW"/>
</dbReference>
<dbReference type="InterPro" id="IPR049730">
    <property type="entry name" value="SNF2/RAD54-like_C"/>
</dbReference>
<dbReference type="CDD" id="cd17919">
    <property type="entry name" value="DEXHc_Snf"/>
    <property type="match status" value="1"/>
</dbReference>
<dbReference type="GO" id="GO:0008270">
    <property type="term" value="F:zinc ion binding"/>
    <property type="evidence" value="ECO:0007669"/>
    <property type="project" value="UniProtKB-KW"/>
</dbReference>
<dbReference type="InterPro" id="IPR038718">
    <property type="entry name" value="SNF2-like_sf"/>
</dbReference>
<keyword evidence="14" id="KW-0347">Helicase</keyword>
<keyword evidence="7" id="KW-0862">Zinc</keyword>
<evidence type="ECO:0000256" key="3">
    <source>
        <dbReference type="ARBA" id="ARBA00022737"/>
    </source>
</evidence>
<dbReference type="Gene3D" id="3.30.40.10">
    <property type="entry name" value="Zinc/RING finger domain, C3HC4 (zinc finger)"/>
    <property type="match status" value="1"/>
</dbReference>
<dbReference type="InterPro" id="IPR014001">
    <property type="entry name" value="Helicase_ATP-bd"/>
</dbReference>
<name>A0AA86UCR0_9EUKA</name>
<dbReference type="EMBL" id="CATOUU010000642">
    <property type="protein sequence ID" value="CAI9936913.1"/>
    <property type="molecule type" value="Genomic_DNA"/>
</dbReference>
<evidence type="ECO:0000259" key="11">
    <source>
        <dbReference type="PROSITE" id="PS50013"/>
    </source>
</evidence>
<comment type="subcellular location">
    <subcellularLocation>
        <location evidence="1">Nucleus</location>
    </subcellularLocation>
</comment>
<dbReference type="Gene3D" id="3.40.50.10810">
    <property type="entry name" value="Tandem AAA-ATPase domain"/>
    <property type="match status" value="2"/>
</dbReference>
<dbReference type="SMART" id="SM00490">
    <property type="entry name" value="HELICc"/>
    <property type="match status" value="1"/>
</dbReference>
<dbReference type="GO" id="GO:0003677">
    <property type="term" value="F:DNA binding"/>
    <property type="evidence" value="ECO:0007669"/>
    <property type="project" value="TreeGrafter"/>
</dbReference>
<evidence type="ECO:0000256" key="10">
    <source>
        <dbReference type="SAM" id="MobiDB-lite"/>
    </source>
</evidence>
<keyword evidence="6" id="KW-0378">Hydrolase</keyword>
<dbReference type="EMBL" id="CAXDID020000098">
    <property type="protein sequence ID" value="CAL6025396.1"/>
    <property type="molecule type" value="Genomic_DNA"/>
</dbReference>
<reference evidence="15 16" key="2">
    <citation type="submission" date="2024-07" db="EMBL/GenBank/DDBJ databases">
        <authorList>
            <person name="Akdeniz Z."/>
        </authorList>
    </citation>
    <scope>NUCLEOTIDE SEQUENCE [LARGE SCALE GENOMIC DNA]</scope>
</reference>
<dbReference type="GO" id="GO:0003682">
    <property type="term" value="F:chromatin binding"/>
    <property type="evidence" value="ECO:0007669"/>
    <property type="project" value="TreeGrafter"/>
</dbReference>
<proteinExistence type="predicted"/>
<dbReference type="GO" id="GO:0016887">
    <property type="term" value="F:ATP hydrolysis activity"/>
    <property type="evidence" value="ECO:0007669"/>
    <property type="project" value="TreeGrafter"/>
</dbReference>
<dbReference type="CDD" id="cd15489">
    <property type="entry name" value="PHD_SF"/>
    <property type="match status" value="1"/>
</dbReference>
<keyword evidence="2" id="KW-0479">Metal-binding</keyword>
<evidence type="ECO:0000313" key="15">
    <source>
        <dbReference type="EMBL" id="CAL6025396.1"/>
    </source>
</evidence>
<feature type="domain" description="Helicase C-terminal" evidence="13">
    <location>
        <begin position="981"/>
        <end position="1137"/>
    </location>
</feature>
<dbReference type="InterPro" id="IPR013083">
    <property type="entry name" value="Znf_RING/FYVE/PHD"/>
</dbReference>
<evidence type="ECO:0000313" key="16">
    <source>
        <dbReference type="Proteomes" id="UP001642409"/>
    </source>
</evidence>
<evidence type="ECO:0000256" key="5">
    <source>
        <dbReference type="ARBA" id="ARBA00022771"/>
    </source>
</evidence>
<keyword evidence="8" id="KW-0067">ATP-binding</keyword>
<dbReference type="CDD" id="cd18793">
    <property type="entry name" value="SF2_C_SNF"/>
    <property type="match status" value="1"/>
</dbReference>
<dbReference type="PROSITE" id="PS50013">
    <property type="entry name" value="CHROMO_2"/>
    <property type="match status" value="1"/>
</dbReference>
<comment type="caution">
    <text evidence="14">The sequence shown here is derived from an EMBL/GenBank/DDBJ whole genome shotgun (WGS) entry which is preliminary data.</text>
</comment>
<dbReference type="GO" id="GO:0140658">
    <property type="term" value="F:ATP-dependent chromatin remodeler activity"/>
    <property type="evidence" value="ECO:0007669"/>
    <property type="project" value="TreeGrafter"/>
</dbReference>
<evidence type="ECO:0000256" key="4">
    <source>
        <dbReference type="ARBA" id="ARBA00022741"/>
    </source>
</evidence>
<dbReference type="InterPro" id="IPR001650">
    <property type="entry name" value="Helicase_C-like"/>
</dbReference>
<dbReference type="InterPro" id="IPR000330">
    <property type="entry name" value="SNF2_N"/>
</dbReference>
<keyword evidence="4" id="KW-0547">Nucleotide-binding</keyword>
<evidence type="ECO:0000256" key="1">
    <source>
        <dbReference type="ARBA" id="ARBA00004123"/>
    </source>
</evidence>
<evidence type="ECO:0000256" key="9">
    <source>
        <dbReference type="ARBA" id="ARBA00023242"/>
    </source>
</evidence>
<dbReference type="PANTHER" id="PTHR45623:SF17">
    <property type="entry name" value="CHROMODOMAIN-HELICASE-DNA-BINDING PROTEIN 3-RELATED"/>
    <property type="match status" value="1"/>
</dbReference>
<feature type="region of interest" description="Disordered" evidence="10">
    <location>
        <begin position="1291"/>
        <end position="1312"/>
    </location>
</feature>
<dbReference type="PROSITE" id="PS51194">
    <property type="entry name" value="HELICASE_CTER"/>
    <property type="match status" value="1"/>
</dbReference>
<evidence type="ECO:0000313" key="14">
    <source>
        <dbReference type="EMBL" id="CAI9936913.1"/>
    </source>
</evidence>
<evidence type="ECO:0000256" key="6">
    <source>
        <dbReference type="ARBA" id="ARBA00022801"/>
    </source>
</evidence>
<dbReference type="Proteomes" id="UP001642409">
    <property type="component" value="Unassembled WGS sequence"/>
</dbReference>
<dbReference type="GO" id="GO:0042393">
    <property type="term" value="F:histone binding"/>
    <property type="evidence" value="ECO:0007669"/>
    <property type="project" value="TreeGrafter"/>
</dbReference>
<accession>A0AA86UCR0</accession>
<dbReference type="PANTHER" id="PTHR45623">
    <property type="entry name" value="CHROMODOMAIN-HELICASE-DNA-BINDING PROTEIN 3-RELATED-RELATED"/>
    <property type="match status" value="1"/>
</dbReference>
<protein>
    <submittedName>
        <fullName evidence="14">Chromodomain helicase-DNA-binding protein</fullName>
    </submittedName>
    <submittedName>
        <fullName evidence="15">Chromodomain_helicase-DNA-binding protein</fullName>
    </submittedName>
</protein>
<evidence type="ECO:0000259" key="12">
    <source>
        <dbReference type="PROSITE" id="PS51192"/>
    </source>
</evidence>
<dbReference type="GO" id="GO:0000785">
    <property type="term" value="C:chromatin"/>
    <property type="evidence" value="ECO:0007669"/>
    <property type="project" value="TreeGrafter"/>
</dbReference>
<dbReference type="Gene3D" id="3.40.50.300">
    <property type="entry name" value="P-loop containing nucleotide triphosphate hydrolases"/>
    <property type="match status" value="1"/>
</dbReference>
<dbReference type="SMART" id="SM00249">
    <property type="entry name" value="PHD"/>
    <property type="match status" value="2"/>
</dbReference>
<gene>
    <name evidence="14" type="ORF">HINF_LOCUS24558</name>
    <name evidence="15" type="ORF">HINF_LOCUS30234</name>
</gene>